<sequence>MNRKIIGMVAVWISSVFATAQADLLIDEVNVNSWLETWESVSYSHNLNDDGFELGSAIGGSLSIEVWDDSSSIFDPEIAIFTVEEFDFDTGGGALTFALSDFDAELELKALAELNSDGFLDVTVTSLLGDFWLGNSILTVVTNVPEPATLGLLTLGVAGLVLSRRRRPEAA</sequence>
<dbReference type="InterPro" id="IPR013424">
    <property type="entry name" value="Ice-binding_C"/>
</dbReference>
<dbReference type="AlphaFoldDB" id="A4BE71"/>
<feature type="signal peptide" evidence="1">
    <location>
        <begin position="1"/>
        <end position="22"/>
    </location>
</feature>
<gene>
    <name evidence="3" type="ORF">MED297_12497</name>
</gene>
<dbReference type="Pfam" id="PF07589">
    <property type="entry name" value="PEP-CTERM"/>
    <property type="match status" value="1"/>
</dbReference>
<name>A4BE71_9GAMM</name>
<proteinExistence type="predicted"/>
<protein>
    <recommendedName>
        <fullName evidence="2">Ice-binding protein C-terminal domain-containing protein</fullName>
    </recommendedName>
</protein>
<dbReference type="RefSeq" id="WP_008042249.1">
    <property type="nucleotide sequence ID" value="NZ_CH724149.1"/>
</dbReference>
<dbReference type="STRING" id="314283.MED297_12497"/>
<evidence type="ECO:0000313" key="3">
    <source>
        <dbReference type="EMBL" id="EAR09549.1"/>
    </source>
</evidence>
<reference evidence="3 4" key="1">
    <citation type="submission" date="2006-02" db="EMBL/GenBank/DDBJ databases">
        <authorList>
            <person name="Pinhassi J."/>
            <person name="Pedros-Alio C."/>
            <person name="Ferriera S."/>
            <person name="Johnson J."/>
            <person name="Kravitz S."/>
            <person name="Halpern A."/>
            <person name="Remington K."/>
            <person name="Beeson K."/>
            <person name="Tran B."/>
            <person name="Rogers Y.-H."/>
            <person name="Friedman R."/>
            <person name="Venter J.C."/>
        </authorList>
    </citation>
    <scope>NUCLEOTIDE SEQUENCE [LARGE SCALE GENOMIC DNA]</scope>
    <source>
        <strain evidence="3 4">MED297</strain>
    </source>
</reference>
<organism evidence="3 4">
    <name type="scientific">Reinekea blandensis MED297</name>
    <dbReference type="NCBI Taxonomy" id="314283"/>
    <lineage>
        <taxon>Bacteria</taxon>
        <taxon>Pseudomonadati</taxon>
        <taxon>Pseudomonadota</taxon>
        <taxon>Gammaproteobacteria</taxon>
        <taxon>Oceanospirillales</taxon>
        <taxon>Saccharospirillaceae</taxon>
        <taxon>Reinekea</taxon>
    </lineage>
</organism>
<dbReference type="NCBIfam" id="TIGR02595">
    <property type="entry name" value="PEP_CTERM"/>
    <property type="match status" value="1"/>
</dbReference>
<keyword evidence="4" id="KW-1185">Reference proteome</keyword>
<evidence type="ECO:0000259" key="2">
    <source>
        <dbReference type="Pfam" id="PF07589"/>
    </source>
</evidence>
<evidence type="ECO:0000313" key="4">
    <source>
        <dbReference type="Proteomes" id="UP000005953"/>
    </source>
</evidence>
<dbReference type="EMBL" id="AAOE01000009">
    <property type="protein sequence ID" value="EAR09549.1"/>
    <property type="molecule type" value="Genomic_DNA"/>
</dbReference>
<keyword evidence="1" id="KW-0732">Signal</keyword>
<comment type="caution">
    <text evidence="3">The sequence shown here is derived from an EMBL/GenBank/DDBJ whole genome shotgun (WGS) entry which is preliminary data.</text>
</comment>
<feature type="domain" description="Ice-binding protein C-terminal" evidence="2">
    <location>
        <begin position="144"/>
        <end position="165"/>
    </location>
</feature>
<dbReference type="HOGENOM" id="CLU_1592599_0_0_6"/>
<evidence type="ECO:0000256" key="1">
    <source>
        <dbReference type="SAM" id="SignalP"/>
    </source>
</evidence>
<dbReference type="OrthoDB" id="7066458at2"/>
<feature type="chain" id="PRO_5002665235" description="Ice-binding protein C-terminal domain-containing protein" evidence="1">
    <location>
        <begin position="23"/>
        <end position="171"/>
    </location>
</feature>
<accession>A4BE71</accession>
<dbReference type="Proteomes" id="UP000005953">
    <property type="component" value="Unassembled WGS sequence"/>
</dbReference>